<dbReference type="GO" id="GO:0006355">
    <property type="term" value="P:regulation of DNA-templated transcription"/>
    <property type="evidence" value="ECO:0007669"/>
    <property type="project" value="InterPro"/>
</dbReference>
<feature type="domain" description="HTH luxR-type" evidence="2">
    <location>
        <begin position="175"/>
        <end position="240"/>
    </location>
</feature>
<reference evidence="3" key="2">
    <citation type="journal article" date="2018" name="Nature">
        <title>A major lineage of non-tailed dsDNA viruses as unrecognized killers of marine bacteria.</title>
        <authorList>
            <person name="Kauffman K.M."/>
            <person name="Hussain F.A."/>
            <person name="Yang J."/>
            <person name="Arevalo P."/>
            <person name="Brown J.M."/>
            <person name="Chang W.K."/>
            <person name="VanInsberghe D."/>
            <person name="Elsherbini J."/>
            <person name="Sharma R.S."/>
            <person name="Cutler M.B."/>
            <person name="Kelly L."/>
            <person name="Polz M.F."/>
        </authorList>
    </citation>
    <scope>NUCLEOTIDE SEQUENCE</scope>
    <source>
        <strain evidence="3">10N.222.46.E12</strain>
    </source>
</reference>
<dbReference type="PROSITE" id="PS50043">
    <property type="entry name" value="HTH_LUXR_2"/>
    <property type="match status" value="1"/>
</dbReference>
<dbReference type="Pfam" id="PF00196">
    <property type="entry name" value="GerE"/>
    <property type="match status" value="1"/>
</dbReference>
<dbReference type="PRINTS" id="PR00038">
    <property type="entry name" value="HTHLUXR"/>
</dbReference>
<evidence type="ECO:0000256" key="1">
    <source>
        <dbReference type="ARBA" id="ARBA00023125"/>
    </source>
</evidence>
<organism evidence="3">
    <name type="scientific">Vibrio cyclitrophicus</name>
    <dbReference type="NCBI Taxonomy" id="47951"/>
    <lineage>
        <taxon>Bacteria</taxon>
        <taxon>Pseudomonadati</taxon>
        <taxon>Pseudomonadota</taxon>
        <taxon>Gammaproteobacteria</taxon>
        <taxon>Vibrionales</taxon>
        <taxon>Vibrionaceae</taxon>
        <taxon>Vibrio</taxon>
    </lineage>
</organism>
<dbReference type="SMART" id="SM00421">
    <property type="entry name" value="HTH_LUXR"/>
    <property type="match status" value="1"/>
</dbReference>
<keyword evidence="1 3" id="KW-0238">DNA-binding</keyword>
<sequence length="252" mass="28592">MQISELKIPLENGLNKSPSEFEEAIRNGLTTLGIEHVTLVISSKPDFPAFKYIDGLSDGVSLTEVITDNLDDYLMLISKSRKGKIHHKLDDIMDNRILGHDKLPVAQDYLNFYSISENLLYEHGISIMFHSVDELRIDELRQLKSICDIAIAWANSWVAHRTMVSHWRKYSEPKTANTSPSLTKSELDVLDLLTKGLNGTEIAQTRDVSKETVRSQIKSILHKTQCKNQNQLISRFGQGQWLISPPIRSAYT</sequence>
<dbReference type="EMBL" id="MDBS01000067">
    <property type="protein sequence ID" value="PMP24063.1"/>
    <property type="molecule type" value="Genomic_DNA"/>
</dbReference>
<dbReference type="AlphaFoldDB" id="A0A7Z1RZ23"/>
<accession>A0A7Z1RZ23</accession>
<reference evidence="3" key="1">
    <citation type="submission" date="2016-07" db="EMBL/GenBank/DDBJ databases">
        <authorList>
            <person name="Kauffman K."/>
            <person name="Arevalo P."/>
            <person name="Polz M.F."/>
        </authorList>
    </citation>
    <scope>NUCLEOTIDE SEQUENCE</scope>
    <source>
        <strain evidence="3">10N.222.46.E12</strain>
    </source>
</reference>
<dbReference type="GO" id="GO:0003677">
    <property type="term" value="F:DNA binding"/>
    <property type="evidence" value="ECO:0007669"/>
    <property type="project" value="UniProtKB-KW"/>
</dbReference>
<dbReference type="RefSeq" id="WP_010431830.1">
    <property type="nucleotide sequence ID" value="NZ_CAWNSP010000016.1"/>
</dbReference>
<evidence type="ECO:0000313" key="3">
    <source>
        <dbReference type="EMBL" id="PMP24063.1"/>
    </source>
</evidence>
<gene>
    <name evidence="3" type="ORF">BCS90_04345</name>
</gene>
<dbReference type="InterPro" id="IPR036388">
    <property type="entry name" value="WH-like_DNA-bd_sf"/>
</dbReference>
<comment type="caution">
    <text evidence="3">The sequence shown here is derived from an EMBL/GenBank/DDBJ whole genome shotgun (WGS) entry which is preliminary data.</text>
</comment>
<dbReference type="SUPFAM" id="SSF46894">
    <property type="entry name" value="C-terminal effector domain of the bipartite response regulators"/>
    <property type="match status" value="1"/>
</dbReference>
<name>A0A7Z1RZ23_9VIBR</name>
<dbReference type="InterPro" id="IPR039420">
    <property type="entry name" value="WalR-like"/>
</dbReference>
<dbReference type="Gene3D" id="1.10.10.10">
    <property type="entry name" value="Winged helix-like DNA-binding domain superfamily/Winged helix DNA-binding domain"/>
    <property type="match status" value="1"/>
</dbReference>
<dbReference type="PANTHER" id="PTHR43214">
    <property type="entry name" value="TWO-COMPONENT RESPONSE REGULATOR"/>
    <property type="match status" value="1"/>
</dbReference>
<protein>
    <submittedName>
        <fullName evidence="3">DNA-binding protein</fullName>
    </submittedName>
</protein>
<proteinExistence type="predicted"/>
<dbReference type="InterPro" id="IPR016032">
    <property type="entry name" value="Sig_transdc_resp-reg_C-effctor"/>
</dbReference>
<evidence type="ECO:0000259" key="2">
    <source>
        <dbReference type="PROSITE" id="PS50043"/>
    </source>
</evidence>
<dbReference type="InterPro" id="IPR000792">
    <property type="entry name" value="Tscrpt_reg_LuxR_C"/>
</dbReference>